<evidence type="ECO:0000259" key="2">
    <source>
        <dbReference type="Pfam" id="PF05532"/>
    </source>
</evidence>
<dbReference type="OrthoDB" id="9796058at2"/>
<accession>A0A4R1YIZ4</accession>
<dbReference type="RefSeq" id="WP_132696664.1">
    <property type="nucleotide sequence ID" value="NZ_SLVM01000034.1"/>
</dbReference>
<feature type="domain" description="CsbD-like" evidence="2">
    <location>
        <begin position="4"/>
        <end position="56"/>
    </location>
</feature>
<dbReference type="PANTHER" id="PTHR34977">
    <property type="entry name" value="UPF0337 PROTEIN YJBJ"/>
    <property type="match status" value="1"/>
</dbReference>
<dbReference type="InterPro" id="IPR008462">
    <property type="entry name" value="CsbD"/>
</dbReference>
<comment type="similarity">
    <text evidence="1">Belongs to the UPF0337 (CsbD) family.</text>
</comment>
<organism evidence="3 4">
    <name type="scientific">Rhodovulum steppense</name>
    <dbReference type="NCBI Taxonomy" id="540251"/>
    <lineage>
        <taxon>Bacteria</taxon>
        <taxon>Pseudomonadati</taxon>
        <taxon>Pseudomonadota</taxon>
        <taxon>Alphaproteobacteria</taxon>
        <taxon>Rhodobacterales</taxon>
        <taxon>Paracoccaceae</taxon>
        <taxon>Rhodovulum</taxon>
    </lineage>
</organism>
<dbReference type="InterPro" id="IPR036629">
    <property type="entry name" value="YjbJ_sf"/>
</dbReference>
<reference evidence="3 4" key="1">
    <citation type="submission" date="2019-03" db="EMBL/GenBank/DDBJ databases">
        <title>Genomic Encyclopedia of Type Strains, Phase IV (KMG-IV): sequencing the most valuable type-strain genomes for metagenomic binning, comparative biology and taxonomic classification.</title>
        <authorList>
            <person name="Goeker M."/>
        </authorList>
    </citation>
    <scope>NUCLEOTIDE SEQUENCE [LARGE SCALE GENOMIC DNA]</scope>
    <source>
        <strain evidence="3 4">DSM 21153</strain>
    </source>
</reference>
<dbReference type="Gene3D" id="1.10.1470.10">
    <property type="entry name" value="YjbJ"/>
    <property type="match status" value="1"/>
</dbReference>
<keyword evidence="4" id="KW-1185">Reference proteome</keyword>
<dbReference type="Proteomes" id="UP000295277">
    <property type="component" value="Unassembled WGS sequence"/>
</dbReference>
<evidence type="ECO:0000256" key="1">
    <source>
        <dbReference type="ARBA" id="ARBA00009129"/>
    </source>
</evidence>
<name>A0A4R1YIZ4_9RHOB</name>
<evidence type="ECO:0000313" key="3">
    <source>
        <dbReference type="EMBL" id="TCM76374.1"/>
    </source>
</evidence>
<evidence type="ECO:0000313" key="4">
    <source>
        <dbReference type="Proteomes" id="UP000295277"/>
    </source>
</evidence>
<sequence>MNMDELKGNWKQVKGRVREAWGVLTDDEVNQVEGNREQLVGLIQSRYGKTREVAEKEVDEFLKGQ</sequence>
<dbReference type="AlphaFoldDB" id="A0A4R1YIZ4"/>
<dbReference type="InterPro" id="IPR026042">
    <property type="entry name" value="YjbJ"/>
</dbReference>
<proteinExistence type="inferred from homology"/>
<comment type="caution">
    <text evidence="3">The sequence shown here is derived from an EMBL/GenBank/DDBJ whole genome shotgun (WGS) entry which is preliminary data.</text>
</comment>
<dbReference type="PANTHER" id="PTHR34977:SF1">
    <property type="entry name" value="UPF0337 PROTEIN YJBJ"/>
    <property type="match status" value="1"/>
</dbReference>
<dbReference type="Pfam" id="PF05532">
    <property type="entry name" value="CsbD"/>
    <property type="match status" value="1"/>
</dbReference>
<gene>
    <name evidence="3" type="ORF">EV216_1342</name>
</gene>
<dbReference type="PIRSF" id="PIRSF039008">
    <property type="entry name" value="YjbJ"/>
    <property type="match status" value="1"/>
</dbReference>
<dbReference type="EMBL" id="SLVM01000034">
    <property type="protein sequence ID" value="TCM76374.1"/>
    <property type="molecule type" value="Genomic_DNA"/>
</dbReference>
<dbReference type="InterPro" id="IPR050423">
    <property type="entry name" value="UPF0337_stress_rsp"/>
</dbReference>
<protein>
    <submittedName>
        <fullName evidence="3">Uncharacterized protein YjbJ (UPF0337 family)</fullName>
    </submittedName>
</protein>
<dbReference type="SUPFAM" id="SSF69047">
    <property type="entry name" value="Hypothetical protein YjbJ"/>
    <property type="match status" value="1"/>
</dbReference>